<evidence type="ECO:0000313" key="2">
    <source>
        <dbReference type="Proteomes" id="UP000184420"/>
    </source>
</evidence>
<gene>
    <name evidence="1" type="ORF">SAMN05444266_109354</name>
</gene>
<evidence type="ECO:0000313" key="1">
    <source>
        <dbReference type="EMBL" id="SHM65294.1"/>
    </source>
</evidence>
<protein>
    <submittedName>
        <fullName evidence="1">Uncharacterized protein</fullName>
    </submittedName>
</protein>
<sequence length="1270" mass="136881">MNPLLVPIELDILLANPALVARDNFRWWRYTYVNLSDNTFQSPEPLGFDASYNTATTGAYLHWTLPRSLRSSGQDSSSNFPYVPNRWLIVRMAKDSNGNNILKSWVLESDCPNPDGSVSSYFMVDDSVVAAWKASTEPNRQAAQPVAISSTEDTGANTVNIGMAFDATTWTEQAAGNSFLTAVAPGNMEFSGYMPFNQNVFSFYDDLTDAPADTVLSYFVSGWYADETADIVATTNGFTGADNMPDVLTALNWTVAQNADPSAANASVYTGMALGLTWSSTATSAPSPDQLEDSMAAANMTVAVANTDVDAFSTLIGQQLSNVPGYTNTSAVIALLQAFQYDLLPLLNQTNGDTLLAEKVQQQWFSSKLGGTRWVITPPENNSGNATINPTDAAWLLQLNLNQQALDKAIAELYSLQWTLNGVWWKSGYMNALAQQMAPNNTGIQASDLSTFLDPTNASGSLGLVLSQLQLIDGLLSKVPQPIYTAGVNDQDAYLNGIAAFAQQQGITAGYTLKAASLPRYWQTRNPVVLISGIEPDDSTDPDSSLEIRLSTQVINSLTVDNITVTPAMLSNVLPALTNAAAYPAIVSQLYTEFFLLDPSNSALIASAGSMNVDDVTTALLAHNPAAYNPGVLPALSLEPWTQQWNPMYLEWEVTYTAIPFEYIEDPTSGTVTRNWTFDGTDYQLKSTVSGAAAAESITGRSLLSPHTQLTFGARLEAFLAQYGSTNTNLQDLYNEIEQVDKWLFLSQELVNFNEYLTQRDPRTFRRPTVETFTNGSDVVSFAKVIGYPDSDSTPPYDTPSNVQGLVNSIPAVKLSGPSDFPFQAIRSGQAYLSHLVVYDQFGRKLDLIDPMSSGTHDANNFPLVVDAALTVTNNLTPAVAAPFQLPPRLLQPGRLDMLLVDQVDNTKVLDYAADVNPVGGWVISNHLDQSLQLFLQDGTNAGEIQLLVDTANNTLTQWVPPPHNNLTIASITTAAPPLGAFISAAINRPATDFQALIAVIDTTLWTTDPLGSRTDINLSVLVGRPLALVQTQLQFSLDGPPIAGCDWPTPVSAAPVSSNIPDFTTSNFSIRLGDLASQEDGVIGYFTQNDFSVFNSVALPPDGQTYVQQIGPLAGADGNFINLPFDGSTTAMVTLLLDPRAAAHAVTGILPVTTLVLPEVFVDTALAAMEITFKVGPLLTITQAASTSGGVTPVYADNINYLPIIEKNGSWSWWESTVTNPGTAQASFTWQGYGLNNATVTALLNYSQAELHEGVLQFITQMNTDTSSS</sequence>
<dbReference type="OrthoDB" id="6091628at2"/>
<keyword evidence="2" id="KW-1185">Reference proteome</keyword>
<dbReference type="STRING" id="1419482.SAMN05444266_109354"/>
<proteinExistence type="predicted"/>
<reference evidence="1 2" key="1">
    <citation type="submission" date="2016-11" db="EMBL/GenBank/DDBJ databases">
        <authorList>
            <person name="Jaros S."/>
            <person name="Januszkiewicz K."/>
            <person name="Wedrychowicz H."/>
        </authorList>
    </citation>
    <scope>NUCLEOTIDE SEQUENCE [LARGE SCALE GENOMIC DNA]</scope>
    <source>
        <strain evidence="1 2">DSM 27406</strain>
    </source>
</reference>
<dbReference type="EMBL" id="FRBL01000009">
    <property type="protein sequence ID" value="SHM65294.1"/>
    <property type="molecule type" value="Genomic_DNA"/>
</dbReference>
<name>A0A1M7KIX8_9BACT</name>
<dbReference type="Proteomes" id="UP000184420">
    <property type="component" value="Unassembled WGS sequence"/>
</dbReference>
<dbReference type="AlphaFoldDB" id="A0A1M7KIX8"/>
<dbReference type="RefSeq" id="WP_073085948.1">
    <property type="nucleotide sequence ID" value="NZ_FRBL01000009.1"/>
</dbReference>
<accession>A0A1M7KIX8</accession>
<organism evidence="1 2">
    <name type="scientific">Chitinophaga jiangningensis</name>
    <dbReference type="NCBI Taxonomy" id="1419482"/>
    <lineage>
        <taxon>Bacteria</taxon>
        <taxon>Pseudomonadati</taxon>
        <taxon>Bacteroidota</taxon>
        <taxon>Chitinophagia</taxon>
        <taxon>Chitinophagales</taxon>
        <taxon>Chitinophagaceae</taxon>
        <taxon>Chitinophaga</taxon>
    </lineage>
</organism>